<dbReference type="SUPFAM" id="SSF57667">
    <property type="entry name" value="beta-beta-alpha zinc fingers"/>
    <property type="match status" value="1"/>
</dbReference>
<dbReference type="AlphaFoldDB" id="A0A8H3GYQ3"/>
<feature type="region of interest" description="Disordered" evidence="2">
    <location>
        <begin position="230"/>
        <end position="260"/>
    </location>
</feature>
<dbReference type="Proteomes" id="UP000663841">
    <property type="component" value="Unassembled WGS sequence"/>
</dbReference>
<evidence type="ECO:0000313" key="4">
    <source>
        <dbReference type="EMBL" id="CAE6480597.1"/>
    </source>
</evidence>
<keyword evidence="1" id="KW-0862">Zinc</keyword>
<gene>
    <name evidence="4" type="ORF">RDB_LOCUS206127</name>
</gene>
<feature type="domain" description="C2H2-type" evidence="3">
    <location>
        <begin position="292"/>
        <end position="321"/>
    </location>
</feature>
<reference evidence="4" key="1">
    <citation type="submission" date="2021-01" db="EMBL/GenBank/DDBJ databases">
        <authorList>
            <person name="Kaushik A."/>
        </authorList>
    </citation>
    <scope>NUCLEOTIDE SEQUENCE</scope>
    <source>
        <strain evidence="4">AG3-T5</strain>
    </source>
</reference>
<feature type="region of interest" description="Disordered" evidence="2">
    <location>
        <begin position="75"/>
        <end position="120"/>
    </location>
</feature>
<organism evidence="4 5">
    <name type="scientific">Rhizoctonia solani</name>
    <dbReference type="NCBI Taxonomy" id="456999"/>
    <lineage>
        <taxon>Eukaryota</taxon>
        <taxon>Fungi</taxon>
        <taxon>Dikarya</taxon>
        <taxon>Basidiomycota</taxon>
        <taxon>Agaricomycotina</taxon>
        <taxon>Agaricomycetes</taxon>
        <taxon>Cantharellales</taxon>
        <taxon>Ceratobasidiaceae</taxon>
        <taxon>Rhizoctonia</taxon>
    </lineage>
</organism>
<protein>
    <recommendedName>
        <fullName evidence="3">C2H2-type domain-containing protein</fullName>
    </recommendedName>
</protein>
<dbReference type="InterPro" id="IPR013087">
    <property type="entry name" value="Znf_C2H2_type"/>
</dbReference>
<comment type="caution">
    <text evidence="4">The sequence shown here is derived from an EMBL/GenBank/DDBJ whole genome shotgun (WGS) entry which is preliminary data.</text>
</comment>
<dbReference type="PROSITE" id="PS50157">
    <property type="entry name" value="ZINC_FINGER_C2H2_2"/>
    <property type="match status" value="1"/>
</dbReference>
<evidence type="ECO:0000259" key="3">
    <source>
        <dbReference type="PROSITE" id="PS50157"/>
    </source>
</evidence>
<dbReference type="EMBL" id="CAJMWW010000659">
    <property type="protein sequence ID" value="CAE6480597.1"/>
    <property type="molecule type" value="Genomic_DNA"/>
</dbReference>
<sequence length="352" mass="40024">MSAAYLSSPISPITSGMGHLALFSENADDIKSNSRPSSDSDVIEARPIGESWESWGDGDVLRTVMHMLAILASRQDQKSNHPVKHERGGPVAKGPEPTKPFLLRAPKSKQRRSSNERRHSDVQVYSRKYFVVFPCIYSIDPERTIYRVDENFQHHRVVAQPLQPCTPFNLHGVTYWIDSRGELGYQLGHDWVKEVFYTDLQQALSEVKRCIETNNLQNTTQGLWIHTTSSDESLGNTSSEPSSPALSVGSDESHSLPQLSQYPDQSEIDNWFQQLKRCRAIQAKAGHRLQEVRCPLGTCAKVQRRPQALRDHLYFHFGIKPYKCQFGCQQAFETKANMERHTDTCPIRWGTQ</sequence>
<dbReference type="InterPro" id="IPR036236">
    <property type="entry name" value="Znf_C2H2_sf"/>
</dbReference>
<evidence type="ECO:0000313" key="5">
    <source>
        <dbReference type="Proteomes" id="UP000663841"/>
    </source>
</evidence>
<keyword evidence="1" id="KW-0479">Metal-binding</keyword>
<feature type="compositionally biased region" description="Polar residues" evidence="2">
    <location>
        <begin position="230"/>
        <end position="245"/>
    </location>
</feature>
<evidence type="ECO:0000256" key="2">
    <source>
        <dbReference type="SAM" id="MobiDB-lite"/>
    </source>
</evidence>
<dbReference type="Gene3D" id="3.30.160.60">
    <property type="entry name" value="Classic Zinc Finger"/>
    <property type="match status" value="1"/>
</dbReference>
<name>A0A8H3GYQ3_9AGAM</name>
<proteinExistence type="predicted"/>
<keyword evidence="1" id="KW-0863">Zinc-finger</keyword>
<feature type="compositionally biased region" description="Basic and acidic residues" evidence="2">
    <location>
        <begin position="75"/>
        <end position="88"/>
    </location>
</feature>
<evidence type="ECO:0000256" key="1">
    <source>
        <dbReference type="PROSITE-ProRule" id="PRU00042"/>
    </source>
</evidence>
<accession>A0A8H3GYQ3</accession>
<dbReference type="GO" id="GO:0008270">
    <property type="term" value="F:zinc ion binding"/>
    <property type="evidence" value="ECO:0007669"/>
    <property type="project" value="UniProtKB-KW"/>
</dbReference>